<dbReference type="Proteomes" id="UP001596138">
    <property type="component" value="Unassembled WGS sequence"/>
</dbReference>
<dbReference type="Pfam" id="PF00128">
    <property type="entry name" value="Alpha-amylase"/>
    <property type="match status" value="1"/>
</dbReference>
<evidence type="ECO:0000259" key="1">
    <source>
        <dbReference type="SMART" id="SM00642"/>
    </source>
</evidence>
<dbReference type="CDD" id="cd11324">
    <property type="entry name" value="AmyAc_Amylosucrase"/>
    <property type="match status" value="1"/>
</dbReference>
<dbReference type="InterPro" id="IPR006047">
    <property type="entry name" value="GH13_cat_dom"/>
</dbReference>
<dbReference type="InterPro" id="IPR017853">
    <property type="entry name" value="GH"/>
</dbReference>
<dbReference type="RefSeq" id="WP_386764081.1">
    <property type="nucleotide sequence ID" value="NZ_JBHSTI010000008.1"/>
</dbReference>
<dbReference type="InterPro" id="IPR055218">
    <property type="entry name" value="Amylosucrase_C"/>
</dbReference>
<comment type="caution">
    <text evidence="2">The sequence shown here is derived from an EMBL/GenBank/DDBJ whole genome shotgun (WGS) entry which is preliminary data.</text>
</comment>
<dbReference type="PANTHER" id="PTHR10357">
    <property type="entry name" value="ALPHA-AMYLASE FAMILY MEMBER"/>
    <property type="match status" value="1"/>
</dbReference>
<dbReference type="PANTHER" id="PTHR10357:SF213">
    <property type="entry name" value="ALPHA AMYLASE CATALYTIC REGION"/>
    <property type="match status" value="1"/>
</dbReference>
<dbReference type="EMBL" id="JBHSTI010000008">
    <property type="protein sequence ID" value="MFC6237035.1"/>
    <property type="molecule type" value="Genomic_DNA"/>
</dbReference>
<dbReference type="Gene3D" id="2.60.40.1180">
    <property type="entry name" value="Golgi alpha-mannosidase II"/>
    <property type="match status" value="1"/>
</dbReference>
<name>A0ABW1SYG5_9ACTN</name>
<dbReference type="Gene3D" id="3.20.20.80">
    <property type="entry name" value="Glycosidases"/>
    <property type="match status" value="1"/>
</dbReference>
<reference evidence="3" key="1">
    <citation type="journal article" date="2019" name="Int. J. Syst. Evol. Microbiol.">
        <title>The Global Catalogue of Microorganisms (GCM) 10K type strain sequencing project: providing services to taxonomists for standard genome sequencing and annotation.</title>
        <authorList>
            <consortium name="The Broad Institute Genomics Platform"/>
            <consortium name="The Broad Institute Genome Sequencing Center for Infectious Disease"/>
            <person name="Wu L."/>
            <person name="Ma J."/>
        </authorList>
    </citation>
    <scope>NUCLEOTIDE SEQUENCE [LARGE SCALE GENOMIC DNA]</scope>
    <source>
        <strain evidence="3">CGMCC 4.7317</strain>
    </source>
</reference>
<dbReference type="InterPro" id="IPR045857">
    <property type="entry name" value="O16G_dom_2"/>
</dbReference>
<dbReference type="Gene3D" id="1.10.1740.10">
    <property type="match status" value="1"/>
</dbReference>
<accession>A0ABW1SYG5</accession>
<dbReference type="InterPro" id="IPR044077">
    <property type="entry name" value="Amylosucrase"/>
</dbReference>
<dbReference type="Gene3D" id="3.90.400.10">
    <property type="entry name" value="Oligo-1,6-glucosidase, Domain 2"/>
    <property type="match status" value="1"/>
</dbReference>
<organism evidence="2 3">
    <name type="scientific">Longivirga aurantiaca</name>
    <dbReference type="NCBI Taxonomy" id="1837743"/>
    <lineage>
        <taxon>Bacteria</taxon>
        <taxon>Bacillati</taxon>
        <taxon>Actinomycetota</taxon>
        <taxon>Actinomycetes</taxon>
        <taxon>Sporichthyales</taxon>
        <taxon>Sporichthyaceae</taxon>
        <taxon>Longivirga</taxon>
    </lineage>
</organism>
<dbReference type="InterPro" id="IPR013780">
    <property type="entry name" value="Glyco_hydro_b"/>
</dbReference>
<evidence type="ECO:0000313" key="2">
    <source>
        <dbReference type="EMBL" id="MFC6237035.1"/>
    </source>
</evidence>
<evidence type="ECO:0000313" key="3">
    <source>
        <dbReference type="Proteomes" id="UP001596138"/>
    </source>
</evidence>
<feature type="domain" description="Glycosyl hydrolase family 13 catalytic" evidence="1">
    <location>
        <begin position="105"/>
        <end position="539"/>
    </location>
</feature>
<dbReference type="SUPFAM" id="SSF51445">
    <property type="entry name" value="(Trans)glycosidases"/>
    <property type="match status" value="1"/>
</dbReference>
<gene>
    <name evidence="2" type="ORF">ACFQGU_04045</name>
</gene>
<dbReference type="SMART" id="SM00642">
    <property type="entry name" value="Aamy"/>
    <property type="match status" value="1"/>
</dbReference>
<sequence length="650" mass="71546">MSPVTPSGARADVADLVAAALAARKASTYPGAADLLARARRWGPDLSAGVHAVFGPQSEGLVRRLAEVVVDGWLARPEALRERDVDRLLRPDWFQGPDALGYVCYADRFAGTLAGVTEHVDYLRELGTTYLHLMPLLAPREGANDGGYAVADYRSVRSDLGTMDDLEKLAAVLHDNGIALTIDLVLNHVAAEHEWAAAARAGDPRYRAYFHVFDDRAEPDRFERTLPEVFPDFAPGNFTWDDEIDGWVWTTFNSYQWDLNWSNPDVVTEFADLVLFLANKGVDCLRLDAIAFLWKRLGTNCQNQPEVHGITRALRAVARIAAPSLVFKAEAIVAPGDLVKYLGVGEYAGSVSDLAYHNSLMVQIWSALATNDARLLVRALDSFPPKPTTTAWATYLRCHDDIGWAIDDADAAAIGWNGYDHRRFLSQWFVGAFPGSPARGAEFQVNEATGDSRISGSAASLAGVETALASNDAARLEIALRRLRCAYAVVYGFGGIPLLYMGDELALLNDHSYLDEPAHAEDNRWMHRPKMPWDRVSRRTDPYALEGRMHGVIKHLGEVRRSLPSLHAAVESETALTSNPSVLAVQRRHAAGDLVQLYNFSGDWQRIDDSALGSIRHTDVVDHLTGGTPLREDGQVVLEPYAALWLTTRT</sequence>
<dbReference type="Pfam" id="PF22582">
    <property type="entry name" value="Amylosucrase_C-like"/>
    <property type="match status" value="1"/>
</dbReference>
<protein>
    <submittedName>
        <fullName evidence="2">Alpha-amylase family protein</fullName>
    </submittedName>
</protein>
<proteinExistence type="predicted"/>
<keyword evidence="3" id="KW-1185">Reference proteome</keyword>